<feature type="transmembrane region" description="Helical" evidence="8">
    <location>
        <begin position="282"/>
        <end position="306"/>
    </location>
</feature>
<feature type="transmembrane region" description="Helical" evidence="8">
    <location>
        <begin position="158"/>
        <end position="178"/>
    </location>
</feature>
<name>A0A4R2GQP9_9HYPH</name>
<sequence>MLPLLVVLFAAAIAAGVLVIALRPLLQRYALARPNARSSHRTPTPQGGGIAVLGGCFVALGLAAAMAWLPPASRDSAGWLALAAALIGLIGAIDDIRPLPVVPRLAGQALTILLALWAVGDDARLAPALPLALERAFEVFAGLWFVNLTNFMDGLDWLTVAGVTPLLLALALFGAFGGAGGDHATLLAVVAAALAGGMLGFAPFNRPPARLFLGDVGSLAIGLIVAWLLFLLASGGALVAALLLPMYSCADATITLCRRLARGERVWEAHRQHVYQQAADRGWSAARVAGTITVANVALAGLAALALTAEGLAAQLGLLACGAAVTGLLLARLGGRL</sequence>
<accession>A0A4R2GQP9</accession>
<keyword evidence="5 8" id="KW-1133">Transmembrane helix</keyword>
<evidence type="ECO:0000256" key="6">
    <source>
        <dbReference type="ARBA" id="ARBA00023136"/>
    </source>
</evidence>
<keyword evidence="7" id="KW-0479">Metal-binding</keyword>
<protein>
    <submittedName>
        <fullName evidence="9">UDP-N-acetylmuramyl pentapeptide phosphotransferase/UDP-N-acetylglucosamine-1-phosphate transferase</fullName>
    </submittedName>
</protein>
<proteinExistence type="predicted"/>
<feature type="transmembrane region" description="Helical" evidence="8">
    <location>
        <begin position="211"/>
        <end position="232"/>
    </location>
</feature>
<dbReference type="OrthoDB" id="9783652at2"/>
<comment type="subcellular location">
    <subcellularLocation>
        <location evidence="1">Cell membrane</location>
        <topology evidence="1">Multi-pass membrane protein</topology>
    </subcellularLocation>
</comment>
<evidence type="ECO:0000313" key="10">
    <source>
        <dbReference type="Proteomes" id="UP000294881"/>
    </source>
</evidence>
<feature type="transmembrane region" description="Helical" evidence="8">
    <location>
        <begin position="312"/>
        <end position="331"/>
    </location>
</feature>
<keyword evidence="3 9" id="KW-0808">Transferase</keyword>
<keyword evidence="2" id="KW-1003">Cell membrane</keyword>
<feature type="binding site" evidence="7">
    <location>
        <position position="215"/>
    </location>
    <ligand>
        <name>Mg(2+)</name>
        <dbReference type="ChEBI" id="CHEBI:18420"/>
    </ligand>
</feature>
<feature type="transmembrane region" description="Helical" evidence="8">
    <location>
        <begin position="47"/>
        <end position="70"/>
    </location>
</feature>
<comment type="cofactor">
    <cofactor evidence="7">
        <name>Mg(2+)</name>
        <dbReference type="ChEBI" id="CHEBI:18420"/>
    </cofactor>
</comment>
<dbReference type="RefSeq" id="WP_132008574.1">
    <property type="nucleotide sequence ID" value="NZ_JBHUNN010000002.1"/>
</dbReference>
<evidence type="ECO:0000256" key="7">
    <source>
        <dbReference type="PIRSR" id="PIRSR600715-1"/>
    </source>
</evidence>
<feature type="binding site" evidence="7">
    <location>
        <position position="150"/>
    </location>
    <ligand>
        <name>Mg(2+)</name>
        <dbReference type="ChEBI" id="CHEBI:18420"/>
    </ligand>
</feature>
<dbReference type="GO" id="GO:0009103">
    <property type="term" value="P:lipopolysaccharide biosynthetic process"/>
    <property type="evidence" value="ECO:0007669"/>
    <property type="project" value="TreeGrafter"/>
</dbReference>
<dbReference type="Proteomes" id="UP000294881">
    <property type="component" value="Unassembled WGS sequence"/>
</dbReference>
<dbReference type="PANTHER" id="PTHR22926">
    <property type="entry name" value="PHOSPHO-N-ACETYLMURAMOYL-PENTAPEPTIDE-TRANSFERASE"/>
    <property type="match status" value="1"/>
</dbReference>
<evidence type="ECO:0000313" key="9">
    <source>
        <dbReference type="EMBL" id="TCO11832.1"/>
    </source>
</evidence>
<evidence type="ECO:0000256" key="5">
    <source>
        <dbReference type="ARBA" id="ARBA00022989"/>
    </source>
</evidence>
<dbReference type="GO" id="GO:0016780">
    <property type="term" value="F:phosphotransferase activity, for other substituted phosphate groups"/>
    <property type="evidence" value="ECO:0007669"/>
    <property type="project" value="InterPro"/>
</dbReference>
<dbReference type="InterPro" id="IPR000715">
    <property type="entry name" value="Glycosyl_transferase_4"/>
</dbReference>
<organism evidence="9 10">
    <name type="scientific">Camelimonas lactis</name>
    <dbReference type="NCBI Taxonomy" id="659006"/>
    <lineage>
        <taxon>Bacteria</taxon>
        <taxon>Pseudomonadati</taxon>
        <taxon>Pseudomonadota</taxon>
        <taxon>Alphaproteobacteria</taxon>
        <taxon>Hyphomicrobiales</taxon>
        <taxon>Chelatococcaceae</taxon>
        <taxon>Camelimonas</taxon>
    </lineage>
</organism>
<evidence type="ECO:0000256" key="1">
    <source>
        <dbReference type="ARBA" id="ARBA00004651"/>
    </source>
</evidence>
<keyword evidence="7" id="KW-0460">Magnesium</keyword>
<feature type="transmembrane region" description="Helical" evidence="8">
    <location>
        <begin position="184"/>
        <end position="204"/>
    </location>
</feature>
<keyword evidence="4 8" id="KW-0812">Transmembrane</keyword>
<evidence type="ECO:0000256" key="8">
    <source>
        <dbReference type="SAM" id="Phobius"/>
    </source>
</evidence>
<keyword evidence="10" id="KW-1185">Reference proteome</keyword>
<feature type="transmembrane region" description="Helical" evidence="8">
    <location>
        <begin position="101"/>
        <end position="119"/>
    </location>
</feature>
<feature type="transmembrane region" description="Helical" evidence="8">
    <location>
        <begin position="76"/>
        <end position="94"/>
    </location>
</feature>
<dbReference type="AlphaFoldDB" id="A0A4R2GQP9"/>
<dbReference type="GO" id="GO:0046872">
    <property type="term" value="F:metal ion binding"/>
    <property type="evidence" value="ECO:0007669"/>
    <property type="project" value="UniProtKB-KW"/>
</dbReference>
<dbReference type="EMBL" id="SLWL01000011">
    <property type="protein sequence ID" value="TCO11832.1"/>
    <property type="molecule type" value="Genomic_DNA"/>
</dbReference>
<keyword evidence="6 8" id="KW-0472">Membrane</keyword>
<comment type="caution">
    <text evidence="9">The sequence shown here is derived from an EMBL/GenBank/DDBJ whole genome shotgun (WGS) entry which is preliminary data.</text>
</comment>
<dbReference type="Pfam" id="PF00953">
    <property type="entry name" value="Glycos_transf_4"/>
    <property type="match status" value="1"/>
</dbReference>
<evidence type="ECO:0000256" key="3">
    <source>
        <dbReference type="ARBA" id="ARBA00022679"/>
    </source>
</evidence>
<evidence type="ECO:0000256" key="4">
    <source>
        <dbReference type="ARBA" id="ARBA00022692"/>
    </source>
</evidence>
<dbReference type="GO" id="GO:0071555">
    <property type="term" value="P:cell wall organization"/>
    <property type="evidence" value="ECO:0007669"/>
    <property type="project" value="TreeGrafter"/>
</dbReference>
<dbReference type="GO" id="GO:0005886">
    <property type="term" value="C:plasma membrane"/>
    <property type="evidence" value="ECO:0007669"/>
    <property type="project" value="UniProtKB-SubCell"/>
</dbReference>
<reference evidence="9 10" key="1">
    <citation type="submission" date="2019-03" db="EMBL/GenBank/DDBJ databases">
        <title>Genomic Encyclopedia of Type Strains, Phase IV (KMG-IV): sequencing the most valuable type-strain genomes for metagenomic binning, comparative biology and taxonomic classification.</title>
        <authorList>
            <person name="Goeker M."/>
        </authorList>
    </citation>
    <scope>NUCLEOTIDE SEQUENCE [LARGE SCALE GENOMIC DNA]</scope>
    <source>
        <strain evidence="9 10">DSM 22958</strain>
    </source>
</reference>
<gene>
    <name evidence="9" type="ORF">EV666_111107</name>
</gene>
<dbReference type="PANTHER" id="PTHR22926:SF3">
    <property type="entry name" value="UNDECAPRENYL-PHOSPHATE ALPHA-N-ACETYLGLUCOSAMINYL 1-PHOSPHATE TRANSFERASE"/>
    <property type="match status" value="1"/>
</dbReference>
<evidence type="ECO:0000256" key="2">
    <source>
        <dbReference type="ARBA" id="ARBA00022475"/>
    </source>
</evidence>
<feature type="transmembrane region" description="Helical" evidence="8">
    <location>
        <begin position="6"/>
        <end position="26"/>
    </location>
</feature>
<dbReference type="GO" id="GO:0044038">
    <property type="term" value="P:cell wall macromolecule biosynthetic process"/>
    <property type="evidence" value="ECO:0007669"/>
    <property type="project" value="TreeGrafter"/>
</dbReference>